<feature type="region of interest" description="Disordered" evidence="10">
    <location>
        <begin position="327"/>
        <end position="366"/>
    </location>
</feature>
<dbReference type="Pfam" id="PF04324">
    <property type="entry name" value="Fer2_BFD"/>
    <property type="match status" value="1"/>
</dbReference>
<keyword evidence="7" id="KW-0560">Oxidoreductase</keyword>
<evidence type="ECO:0000259" key="12">
    <source>
        <dbReference type="Pfam" id="PF07992"/>
    </source>
</evidence>
<keyword evidence="14" id="KW-1185">Reference proteome</keyword>
<dbReference type="GO" id="GO:0051536">
    <property type="term" value="F:iron-sulfur cluster binding"/>
    <property type="evidence" value="ECO:0007669"/>
    <property type="project" value="UniProtKB-KW"/>
</dbReference>
<feature type="compositionally biased region" description="Basic and acidic residues" evidence="10">
    <location>
        <begin position="558"/>
        <end position="567"/>
    </location>
</feature>
<evidence type="ECO:0000256" key="1">
    <source>
        <dbReference type="ARBA" id="ARBA00001929"/>
    </source>
</evidence>
<dbReference type="PANTHER" id="PTHR43809">
    <property type="entry name" value="NITRITE REDUCTASE (NADH) LARGE SUBUNIT"/>
    <property type="match status" value="1"/>
</dbReference>
<dbReference type="InterPro" id="IPR007419">
    <property type="entry name" value="BFD-like_2Fe2S-bd_dom"/>
</dbReference>
<dbReference type="Gene3D" id="3.50.50.60">
    <property type="entry name" value="FAD/NAD(P)-binding domain"/>
    <property type="match status" value="2"/>
</dbReference>
<dbReference type="PRINTS" id="PR00368">
    <property type="entry name" value="FADPNR"/>
</dbReference>
<dbReference type="InterPro" id="IPR036188">
    <property type="entry name" value="FAD/NAD-bd_sf"/>
</dbReference>
<dbReference type="AlphaFoldDB" id="A0A2M9D022"/>
<evidence type="ECO:0000313" key="14">
    <source>
        <dbReference type="Proteomes" id="UP000231693"/>
    </source>
</evidence>
<reference evidence="13 14" key="1">
    <citation type="submission" date="2017-11" db="EMBL/GenBank/DDBJ databases">
        <title>Genomic Encyclopedia of Archaeal and Bacterial Type Strains, Phase II (KMG-II): From Individual Species to Whole Genera.</title>
        <authorList>
            <person name="Goeker M."/>
        </authorList>
    </citation>
    <scope>NUCLEOTIDE SEQUENCE [LARGE SCALE GENOMIC DNA]</scope>
    <source>
        <strain evidence="13 14">DSM 25478</strain>
    </source>
</reference>
<feature type="domain" description="BFD-like [2Fe-2S]-binding" evidence="11">
    <location>
        <begin position="497"/>
        <end position="544"/>
    </location>
</feature>
<evidence type="ECO:0000256" key="6">
    <source>
        <dbReference type="ARBA" id="ARBA00022723"/>
    </source>
</evidence>
<keyword evidence="9" id="KW-0411">Iron-sulfur</keyword>
<dbReference type="EMBL" id="PGFE01000001">
    <property type="protein sequence ID" value="PJJ77546.1"/>
    <property type="molecule type" value="Genomic_DNA"/>
</dbReference>
<dbReference type="InterPro" id="IPR041854">
    <property type="entry name" value="BFD-like_2Fe2S-bd_dom_sf"/>
</dbReference>
<evidence type="ECO:0000256" key="5">
    <source>
        <dbReference type="ARBA" id="ARBA00022617"/>
    </source>
</evidence>
<sequence length="585" mass="59635">MTPQPPIPQAHSPQARTPRVVVVGHGMVGSRFVEDLLQRRGTAPLAVTVLGAEGYEPYNRVLLSDVVAGRADVARITLASARDPRVAVHAGVGAVGVDRTSRCVLADDGTAHPYDVLVLATGSAARIPDLPGLDPLPAGVHALRTLDDAREIVAATLTATRAVVVGGGVLGVEAAAGLAARGLAVSLVHGATTPMDRQLAAGAGEVLAAQLARAGVDVRTGARPSEVLVHDGHVHGLRLDGHTRTPGEVVEAQLVVLACGTVPEVALADAAGLAVDHGVVVGHDLASPDDPTIHAIGDCAQPPGGSQGLVAQGWDQSRRLAESLAEGFARDDRVDARGRSGPSPSPGDTTGPTVHLRLPGGSDRPSMAVRLGTALASRSPGRGGTGPTTRGTDVVKVKGLDAVAMGVCGTRRTPDPASRTVRLDDPDAGRWVEVVVADGVLVGATCVGDPRIAADLTAAYTRRTPVPADPAHLLTATVMPTAAPASSPTTMPDATTVCRCNGVSKGDLVACWHEGGARSVEDVARATRATTGCGGCTEAVCGIVDWLREASPEQGTEFSRETDRAGEKSITAPKPRPARAETVAL</sequence>
<evidence type="ECO:0000256" key="8">
    <source>
        <dbReference type="ARBA" id="ARBA00023004"/>
    </source>
</evidence>
<name>A0A2M9D022_9CELL</name>
<comment type="similarity">
    <text evidence="4">Belongs to the nitrite and sulfite reductase 4Fe-4S domain family.</text>
</comment>
<keyword evidence="5" id="KW-0349">Heme</keyword>
<keyword evidence="8" id="KW-0408">Iron</keyword>
<evidence type="ECO:0000256" key="7">
    <source>
        <dbReference type="ARBA" id="ARBA00023002"/>
    </source>
</evidence>
<feature type="compositionally biased region" description="Low complexity" evidence="10">
    <location>
        <begin position="340"/>
        <end position="353"/>
    </location>
</feature>
<dbReference type="PANTHER" id="PTHR43809:SF1">
    <property type="entry name" value="NITRITE REDUCTASE (NADH) LARGE SUBUNIT"/>
    <property type="match status" value="1"/>
</dbReference>
<dbReference type="GO" id="GO:0046872">
    <property type="term" value="F:metal ion binding"/>
    <property type="evidence" value="ECO:0007669"/>
    <property type="project" value="UniProtKB-KW"/>
</dbReference>
<feature type="compositionally biased region" description="Basic and acidic residues" evidence="10">
    <location>
        <begin position="328"/>
        <end position="338"/>
    </location>
</feature>
<dbReference type="Proteomes" id="UP000231693">
    <property type="component" value="Unassembled WGS sequence"/>
</dbReference>
<dbReference type="Pfam" id="PF07992">
    <property type="entry name" value="Pyr_redox_2"/>
    <property type="match status" value="1"/>
</dbReference>
<dbReference type="InterPro" id="IPR023753">
    <property type="entry name" value="FAD/NAD-binding_dom"/>
</dbReference>
<keyword evidence="6" id="KW-0479">Metal-binding</keyword>
<accession>A0A2M9D022</accession>
<dbReference type="InterPro" id="IPR052034">
    <property type="entry name" value="NasD-like"/>
</dbReference>
<evidence type="ECO:0000259" key="11">
    <source>
        <dbReference type="Pfam" id="PF04324"/>
    </source>
</evidence>
<evidence type="ECO:0000256" key="2">
    <source>
        <dbReference type="ARBA" id="ARBA00001966"/>
    </source>
</evidence>
<evidence type="ECO:0000256" key="4">
    <source>
        <dbReference type="ARBA" id="ARBA00010429"/>
    </source>
</evidence>
<comment type="cofactor">
    <cofactor evidence="2">
        <name>[4Fe-4S] cluster</name>
        <dbReference type="ChEBI" id="CHEBI:49883"/>
    </cofactor>
</comment>
<comment type="pathway">
    <text evidence="3">Nitrogen metabolism; nitrate reduction (assimilation).</text>
</comment>
<feature type="region of interest" description="Disordered" evidence="10">
    <location>
        <begin position="552"/>
        <end position="585"/>
    </location>
</feature>
<dbReference type="Gene3D" id="1.10.10.1100">
    <property type="entry name" value="BFD-like [2Fe-2S]-binding domain"/>
    <property type="match status" value="1"/>
</dbReference>
<gene>
    <name evidence="13" type="ORF">CLV28_0767</name>
</gene>
<evidence type="ECO:0000256" key="10">
    <source>
        <dbReference type="SAM" id="MobiDB-lite"/>
    </source>
</evidence>
<protein>
    <submittedName>
        <fullName evidence="13">Assimilatory nitrate reductase electron transfer subunit</fullName>
    </submittedName>
</protein>
<dbReference type="GO" id="GO:0016491">
    <property type="term" value="F:oxidoreductase activity"/>
    <property type="evidence" value="ECO:0007669"/>
    <property type="project" value="UniProtKB-KW"/>
</dbReference>
<evidence type="ECO:0000313" key="13">
    <source>
        <dbReference type="EMBL" id="PJJ77546.1"/>
    </source>
</evidence>
<dbReference type="RefSeq" id="WP_239073124.1">
    <property type="nucleotide sequence ID" value="NZ_BOOX01000003.1"/>
</dbReference>
<organism evidence="13 14">
    <name type="scientific">Sediminihabitans luteus</name>
    <dbReference type="NCBI Taxonomy" id="1138585"/>
    <lineage>
        <taxon>Bacteria</taxon>
        <taxon>Bacillati</taxon>
        <taxon>Actinomycetota</taxon>
        <taxon>Actinomycetes</taxon>
        <taxon>Micrococcales</taxon>
        <taxon>Cellulomonadaceae</taxon>
        <taxon>Sediminihabitans</taxon>
    </lineage>
</organism>
<comment type="caution">
    <text evidence="13">The sequence shown here is derived from an EMBL/GenBank/DDBJ whole genome shotgun (WGS) entry which is preliminary data.</text>
</comment>
<evidence type="ECO:0000256" key="9">
    <source>
        <dbReference type="ARBA" id="ARBA00023014"/>
    </source>
</evidence>
<comment type="cofactor">
    <cofactor evidence="1">
        <name>siroheme</name>
        <dbReference type="ChEBI" id="CHEBI:60052"/>
    </cofactor>
</comment>
<proteinExistence type="inferred from homology"/>
<evidence type="ECO:0000256" key="3">
    <source>
        <dbReference type="ARBA" id="ARBA00005096"/>
    </source>
</evidence>
<dbReference type="SUPFAM" id="SSF51905">
    <property type="entry name" value="FAD/NAD(P)-binding domain"/>
    <property type="match status" value="2"/>
</dbReference>
<feature type="domain" description="FAD/NAD(P)-binding" evidence="12">
    <location>
        <begin position="19"/>
        <end position="302"/>
    </location>
</feature>